<keyword evidence="5" id="KW-0862">Zinc</keyword>
<proteinExistence type="predicted"/>
<evidence type="ECO:0000259" key="9">
    <source>
        <dbReference type="PROSITE" id="PS50157"/>
    </source>
</evidence>
<comment type="caution">
    <text evidence="10">The sequence shown here is derived from an EMBL/GenBank/DDBJ whole genome shotgun (WGS) entry which is preliminary data.</text>
</comment>
<feature type="region of interest" description="Disordered" evidence="8">
    <location>
        <begin position="60"/>
        <end position="148"/>
    </location>
</feature>
<evidence type="ECO:0000256" key="4">
    <source>
        <dbReference type="ARBA" id="ARBA00022771"/>
    </source>
</evidence>
<dbReference type="InterPro" id="IPR013087">
    <property type="entry name" value="Znf_C2H2_type"/>
</dbReference>
<evidence type="ECO:0000313" key="10">
    <source>
        <dbReference type="EMBL" id="EJT47681.1"/>
    </source>
</evidence>
<name>J5SV15_TRIAS</name>
<dbReference type="GeneID" id="25986971"/>
<feature type="compositionally biased region" description="Low complexity" evidence="8">
    <location>
        <begin position="365"/>
        <end position="381"/>
    </location>
</feature>
<dbReference type="GO" id="GO:0000978">
    <property type="term" value="F:RNA polymerase II cis-regulatory region sequence-specific DNA binding"/>
    <property type="evidence" value="ECO:0007669"/>
    <property type="project" value="InterPro"/>
</dbReference>
<keyword evidence="2" id="KW-0479">Metal-binding</keyword>
<dbReference type="GO" id="GO:0005634">
    <property type="term" value="C:nucleus"/>
    <property type="evidence" value="ECO:0007669"/>
    <property type="project" value="UniProtKB-SubCell"/>
</dbReference>
<dbReference type="GO" id="GO:0006351">
    <property type="term" value="P:DNA-templated transcription"/>
    <property type="evidence" value="ECO:0007669"/>
    <property type="project" value="InterPro"/>
</dbReference>
<accession>J5SV15</accession>
<feature type="region of interest" description="Disordered" evidence="8">
    <location>
        <begin position="227"/>
        <end position="284"/>
    </location>
</feature>
<dbReference type="PANTHER" id="PTHR40626:SF11">
    <property type="entry name" value="ZINC FINGER PROTEIN YPR022C"/>
    <property type="match status" value="1"/>
</dbReference>
<evidence type="ECO:0000256" key="3">
    <source>
        <dbReference type="ARBA" id="ARBA00022737"/>
    </source>
</evidence>
<feature type="region of interest" description="Disordered" evidence="8">
    <location>
        <begin position="354"/>
        <end position="383"/>
    </location>
</feature>
<dbReference type="FunFam" id="3.30.160.60:FF:000446">
    <property type="entry name" value="Zinc finger protein"/>
    <property type="match status" value="1"/>
</dbReference>
<organism evidence="10 11">
    <name type="scientific">Trichosporon asahii var. asahii (strain ATCC 90039 / CBS 2479 / JCM 2466 / KCTC 7840 / NBRC 103889/ NCYC 2677 / UAMH 7654)</name>
    <name type="common">Yeast</name>
    <dbReference type="NCBI Taxonomy" id="1186058"/>
    <lineage>
        <taxon>Eukaryota</taxon>
        <taxon>Fungi</taxon>
        <taxon>Dikarya</taxon>
        <taxon>Basidiomycota</taxon>
        <taxon>Agaricomycotina</taxon>
        <taxon>Tremellomycetes</taxon>
        <taxon>Trichosporonales</taxon>
        <taxon>Trichosporonaceae</taxon>
        <taxon>Trichosporon</taxon>
    </lineage>
</organism>
<keyword evidence="4 7" id="KW-0863">Zinc-finger</keyword>
<feature type="compositionally biased region" description="Low complexity" evidence="8">
    <location>
        <begin position="850"/>
        <end position="865"/>
    </location>
</feature>
<feature type="domain" description="C2H2-type" evidence="9">
    <location>
        <begin position="44"/>
        <end position="72"/>
    </location>
</feature>
<dbReference type="OrthoDB" id="1405595at2759"/>
<dbReference type="Proteomes" id="UP000002748">
    <property type="component" value="Unassembled WGS sequence"/>
</dbReference>
<dbReference type="HOGENOM" id="CLU_013936_0_0_1"/>
<dbReference type="Pfam" id="PF00096">
    <property type="entry name" value="zf-C2H2"/>
    <property type="match status" value="2"/>
</dbReference>
<evidence type="ECO:0000256" key="8">
    <source>
        <dbReference type="SAM" id="MobiDB-lite"/>
    </source>
</evidence>
<dbReference type="PANTHER" id="PTHR40626">
    <property type="entry name" value="MIP31509P"/>
    <property type="match status" value="1"/>
</dbReference>
<dbReference type="KEGG" id="tasa:A1Q1_03458"/>
<gene>
    <name evidence="10" type="ORF">A1Q1_03458</name>
</gene>
<evidence type="ECO:0000256" key="6">
    <source>
        <dbReference type="ARBA" id="ARBA00023242"/>
    </source>
</evidence>
<comment type="subcellular location">
    <subcellularLocation>
        <location evidence="1">Nucleus</location>
    </subcellularLocation>
</comment>
<dbReference type="InterPro" id="IPR036236">
    <property type="entry name" value="Znf_C2H2_sf"/>
</dbReference>
<dbReference type="GO" id="GO:0000981">
    <property type="term" value="F:DNA-binding transcription factor activity, RNA polymerase II-specific"/>
    <property type="evidence" value="ECO:0007669"/>
    <property type="project" value="InterPro"/>
</dbReference>
<feature type="region of interest" description="Disordered" evidence="8">
    <location>
        <begin position="847"/>
        <end position="878"/>
    </location>
</feature>
<dbReference type="RefSeq" id="XP_014178731.1">
    <property type="nucleotide sequence ID" value="XM_014323256.1"/>
</dbReference>
<sequence length="936" mass="102128">MPAARKGDGKPATFGCAYEGCGQTYSRMEYLKRHQRKHQDERPFQCKDCSKAFARSDVLLRHRRRCHPTPPPRDRSPHSPMPPVRAHPSVPISSSRTSEREASPARAGRKRASENTENEPASSRPRLSPGEEDDDRFDSRFSRNGMGNGGVYGVSNYYGNNPVSTDGDYTSGILPMFNGANNAFHNMHDPNHLEDASVLLSMAYPGGVPGSDASPTIGMVLGETGGAEETAAAATTKTDDANDNNEATVPTSENEADSAKSGFDSGAVENPARPAAPGAVLPESMGNLDGSINWLNASGQDGGDASNWLSSDSSRPLSPFNMTNLFNSSSFNLLSNETTAMAIAAAAAAATAGVSPNTTNSEGEQQQNQNQQQQQTQQQPQRNVNDVVARILEQLAMNDVPETRANPNPERPLLRLANKEIVIRGGSETPQSSRFYLPADRFAGCYQIPHWGLPPLRTLSLMAARTYYTVLNHCSFVHEPTFQLIDTAACLAFAICTVGGIRPSGRNLALAAASKSTTQDRLLDSAWEGVFNDYGNFGVGVDPEEEEDRRRVEEWEGGQIVRHEKTNMLVKSFSLAKGVLMSEYNVALLQALILYHAPYFLSEHEHERRQANMFLATIVNITRQIGFFSTDEDHVKPNTILPTIPFSPLELTSAWKRWVHLESRRRTAFLVYHLDTVSALESNFGPAIIHPSEVAHIPLPAPDSVWKASSAEEWYRACQSWRPMTLDEAMRRTFDLPPSGPLDEAPKGLALDPNLLHDGECGAFARTAIIMTLLRGIMDLGEGRRSHGDWRDLTDLWISANHLRPSKVCLSADGFPIGQCSPEALRARFSLGLQRWRAGWDADPSCVQQASSPAPSIPTPAASTPGTVSDTASSTKGAPRPVYCEEALPFYVLSNSLMEVLAGQPPTSRPGFNAFANVKYDQMLNASRILARAGEI</sequence>
<dbReference type="InterPro" id="IPR007219">
    <property type="entry name" value="XnlR_reg_dom"/>
</dbReference>
<evidence type="ECO:0000256" key="1">
    <source>
        <dbReference type="ARBA" id="ARBA00004123"/>
    </source>
</evidence>
<dbReference type="InterPro" id="IPR051059">
    <property type="entry name" value="VerF-like"/>
</dbReference>
<keyword evidence="3" id="KW-0677">Repeat</keyword>
<evidence type="ECO:0000256" key="7">
    <source>
        <dbReference type="PROSITE-ProRule" id="PRU00042"/>
    </source>
</evidence>
<feature type="compositionally biased region" description="Polar residues" evidence="8">
    <location>
        <begin position="354"/>
        <end position="364"/>
    </location>
</feature>
<dbReference type="GO" id="GO:0000785">
    <property type="term" value="C:chromatin"/>
    <property type="evidence" value="ECO:0007669"/>
    <property type="project" value="TreeGrafter"/>
</dbReference>
<protein>
    <recommendedName>
        <fullName evidence="9">C2H2-type domain-containing protein</fullName>
    </recommendedName>
</protein>
<feature type="domain" description="C2H2-type" evidence="9">
    <location>
        <begin position="14"/>
        <end position="43"/>
    </location>
</feature>
<keyword evidence="6" id="KW-0539">Nucleus</keyword>
<dbReference type="VEuPathDB" id="FungiDB:A1Q1_03458"/>
<evidence type="ECO:0000256" key="2">
    <source>
        <dbReference type="ARBA" id="ARBA00022723"/>
    </source>
</evidence>
<feature type="compositionally biased region" description="Polar residues" evidence="8">
    <location>
        <begin position="866"/>
        <end position="876"/>
    </location>
</feature>
<evidence type="ECO:0000256" key="5">
    <source>
        <dbReference type="ARBA" id="ARBA00022833"/>
    </source>
</evidence>
<dbReference type="AlphaFoldDB" id="J5SV15"/>
<reference evidence="10 11" key="1">
    <citation type="journal article" date="2012" name="Eukaryot. Cell">
        <title>Draft genome sequence of CBS 2479, the standard type strain of Trichosporon asahii.</title>
        <authorList>
            <person name="Yang R.Y."/>
            <person name="Li H.T."/>
            <person name="Zhu H."/>
            <person name="Zhou G.P."/>
            <person name="Wang M."/>
            <person name="Wang L."/>
        </authorList>
    </citation>
    <scope>NUCLEOTIDE SEQUENCE [LARGE SCALE GENOMIC DNA]</scope>
    <source>
        <strain evidence="11">ATCC 90039 / CBS 2479 / JCM 2466 / KCTC 7840 / NCYC 2677 / UAMH 7654</strain>
    </source>
</reference>
<dbReference type="PROSITE" id="PS50157">
    <property type="entry name" value="ZINC_FINGER_C2H2_2"/>
    <property type="match status" value="2"/>
</dbReference>
<dbReference type="Gene3D" id="3.30.160.60">
    <property type="entry name" value="Classic Zinc Finger"/>
    <property type="match status" value="2"/>
</dbReference>
<dbReference type="Pfam" id="PF04082">
    <property type="entry name" value="Fungal_trans"/>
    <property type="match status" value="1"/>
</dbReference>
<dbReference type="GO" id="GO:0008270">
    <property type="term" value="F:zinc ion binding"/>
    <property type="evidence" value="ECO:0007669"/>
    <property type="project" value="UniProtKB-KW"/>
</dbReference>
<dbReference type="SMART" id="SM00355">
    <property type="entry name" value="ZnF_C2H2"/>
    <property type="match status" value="2"/>
</dbReference>
<dbReference type="CDD" id="cd12148">
    <property type="entry name" value="fungal_TF_MHR"/>
    <property type="match status" value="1"/>
</dbReference>
<dbReference type="PROSITE" id="PS00028">
    <property type="entry name" value="ZINC_FINGER_C2H2_1"/>
    <property type="match status" value="2"/>
</dbReference>
<evidence type="ECO:0000313" key="11">
    <source>
        <dbReference type="Proteomes" id="UP000002748"/>
    </source>
</evidence>
<dbReference type="EMBL" id="ALBS01000233">
    <property type="protein sequence ID" value="EJT47681.1"/>
    <property type="molecule type" value="Genomic_DNA"/>
</dbReference>
<feature type="compositionally biased region" description="Low complexity" evidence="8">
    <location>
        <begin position="227"/>
        <end position="236"/>
    </location>
</feature>
<dbReference type="SUPFAM" id="SSF57667">
    <property type="entry name" value="beta-beta-alpha zinc fingers"/>
    <property type="match status" value="1"/>
</dbReference>